<reference evidence="1" key="1">
    <citation type="journal article" date="2021" name="Proc. Natl. Acad. Sci. U.S.A.">
        <title>A Catalog of Tens of Thousands of Viruses from Human Metagenomes Reveals Hidden Associations with Chronic Diseases.</title>
        <authorList>
            <person name="Tisza M.J."/>
            <person name="Buck C.B."/>
        </authorList>
    </citation>
    <scope>NUCLEOTIDE SEQUENCE</scope>
    <source>
        <strain evidence="1">Ctah610</strain>
    </source>
</reference>
<proteinExistence type="predicted"/>
<organism evidence="1">
    <name type="scientific">virus sp. ctah610</name>
    <dbReference type="NCBI Taxonomy" id="2826807"/>
    <lineage>
        <taxon>Viruses</taxon>
    </lineage>
</organism>
<dbReference type="EMBL" id="BK015827">
    <property type="protein sequence ID" value="DAE27038.1"/>
    <property type="molecule type" value="Genomic_DNA"/>
</dbReference>
<evidence type="ECO:0000313" key="1">
    <source>
        <dbReference type="EMBL" id="DAE27038.1"/>
    </source>
</evidence>
<accession>A0A8S5R6K2</accession>
<name>A0A8S5R6K2_9VIRU</name>
<protein>
    <submittedName>
        <fullName evidence="1">Uncharacterized protein</fullName>
    </submittedName>
</protein>
<sequence length="49" mass="5667">MLNMRSSTCYFCAGATNKPPIRPALNLLYFIPSLCDTPHERCFYRLLLN</sequence>